<feature type="compositionally biased region" description="Low complexity" evidence="10">
    <location>
        <begin position="250"/>
        <end position="265"/>
    </location>
</feature>
<evidence type="ECO:0000256" key="6">
    <source>
        <dbReference type="ARBA" id="ARBA00022759"/>
    </source>
</evidence>
<evidence type="ECO:0000256" key="7">
    <source>
        <dbReference type="ARBA" id="ARBA00022801"/>
    </source>
</evidence>
<sequence length="911" mass="102833">MPPRREPRRSSEPMFPDITQLGEAFATALQAVMRPPQRTPLETMYNLKLDKFKGSEGPESAERWLEHIEKTFRVLHNQGNLPMERWVETTAWFLDTESAAWWEQELRRLTPDQRIDWNVFTGLFRRRYVPPEYIDRKKQEFSELKQRKMSANEYYRKFTDLSRYHPDVAGNPAEMLRLFRLGTRKKWRSMASTVHSETYRDFYEILLRIEDSENMSSDTDEEKDGNQKKDDKGKGQASLGPRQTQNFKRGGASSSSSSGGFSATGQGRGGRFSGGARGQRQGDGGRGRAPICRRCNNRHFGECRRGSNGCFTCGQVGHRAANCPQGQQQQKPPQTFMPPPAPLQQIQGTSSYGQTSRGGAYHYQGDAVPYAPGQYQYPQDPYSQGGYPQYSGGYMPYPPAPAGSSQWYQGGQYQQGEIATSSAGSSRQSGQPSQGRGAQGRGVQASRGRGGRQQGQGRLHNISLQDAQNNPDLIMGTLNILGCFARVLIDCGATHSVISHTFAQATQPRPTPLGYDLEFVMPRGESCVVDCVYPGCPVIVEGVALSADLIPLDIVDFDVILGTDWLHFYRANIDCYGKVVMFHRPGLPVVTFVGEQSGVRYGVISALRAKKLLTKGCQGYLAHVVLDEVVTSRIEDVRVVRHFPDVFPEDLPGLPPDRDVEFTIELIPGTNPISLTPYRMAPAELRELKVQLQELVDKGFIQPSTSPWGAPVLFVRKKDGTLRLCIDYRQLNRVTIKNRYPLPRIDDLFDQLRGACVFSKIDLRSGYYQLKISRGDVPKTAFRTRYGHYEFLVMPFGLTNAPAAFMDLMNRRNYPTHDLELAAIIFALKLWRHYLYGEKCRIFTDHKSLQYLFTQKELNLRQRRWLELLSDYDCTIDYHPGRANVSCSSFGGLAYYGGKARSRRSRCSITC</sequence>
<dbReference type="CDD" id="cd09274">
    <property type="entry name" value="RNase_HI_RT_Ty3"/>
    <property type="match status" value="1"/>
</dbReference>
<feature type="domain" description="CCHC-type" evidence="11">
    <location>
        <begin position="310"/>
        <end position="325"/>
    </location>
</feature>
<dbReference type="Proteomes" id="UP000327157">
    <property type="component" value="Chromosome 16"/>
</dbReference>
<keyword evidence="9" id="KW-0862">Zinc</keyword>
<feature type="compositionally biased region" description="Low complexity" evidence="10">
    <location>
        <begin position="381"/>
        <end position="390"/>
    </location>
</feature>
<dbReference type="Pfam" id="PF03732">
    <property type="entry name" value="Retrotrans_gag"/>
    <property type="match status" value="1"/>
</dbReference>
<reference evidence="13" key="2">
    <citation type="submission" date="2019-10" db="EMBL/GenBank/DDBJ databases">
        <title>A de novo genome assembly of a pear dwarfing rootstock.</title>
        <authorList>
            <person name="Wang F."/>
            <person name="Wang J."/>
            <person name="Li S."/>
            <person name="Zhang Y."/>
            <person name="Fang M."/>
            <person name="Ma L."/>
            <person name="Zhao Y."/>
            <person name="Jiang S."/>
        </authorList>
    </citation>
    <scope>NUCLEOTIDE SEQUENCE [LARGE SCALE GENOMIC DNA]</scope>
</reference>
<dbReference type="Gene3D" id="4.10.60.10">
    <property type="entry name" value="Zinc finger, CCHC-type"/>
    <property type="match status" value="1"/>
</dbReference>
<dbReference type="GO" id="GO:0008270">
    <property type="term" value="F:zinc ion binding"/>
    <property type="evidence" value="ECO:0007669"/>
    <property type="project" value="UniProtKB-KW"/>
</dbReference>
<feature type="region of interest" description="Disordered" evidence="10">
    <location>
        <begin position="405"/>
        <end position="459"/>
    </location>
</feature>
<accession>A0A5N5HDJ6</accession>
<keyword evidence="9" id="KW-0479">Metal-binding</keyword>
<evidence type="ECO:0000259" key="11">
    <source>
        <dbReference type="PROSITE" id="PS50158"/>
    </source>
</evidence>
<dbReference type="CDD" id="cd00303">
    <property type="entry name" value="retropepsin_like"/>
    <property type="match status" value="1"/>
</dbReference>
<reference evidence="12 13" key="3">
    <citation type="submission" date="2019-11" db="EMBL/GenBank/DDBJ databases">
        <title>A de novo genome assembly of a pear dwarfing rootstock.</title>
        <authorList>
            <person name="Wang F."/>
            <person name="Wang J."/>
            <person name="Li S."/>
            <person name="Zhang Y."/>
            <person name="Fang M."/>
            <person name="Ma L."/>
            <person name="Zhao Y."/>
            <person name="Jiang S."/>
        </authorList>
    </citation>
    <scope>NUCLEOTIDE SEQUENCE [LARGE SCALE GENOMIC DNA]</scope>
    <source>
        <strain evidence="12">S2</strain>
        <tissue evidence="12">Leaf</tissue>
    </source>
</reference>
<dbReference type="InterPro" id="IPR005162">
    <property type="entry name" value="Retrotrans_gag_dom"/>
</dbReference>
<name>A0A5N5HDJ6_9ROSA</name>
<evidence type="ECO:0000256" key="4">
    <source>
        <dbReference type="ARBA" id="ARBA00022695"/>
    </source>
</evidence>
<feature type="compositionally biased region" description="Basic and acidic residues" evidence="10">
    <location>
        <begin position="224"/>
        <end position="234"/>
    </location>
</feature>
<dbReference type="Pfam" id="PF00098">
    <property type="entry name" value="zf-CCHC"/>
    <property type="match status" value="1"/>
</dbReference>
<organism evidence="12 13">
    <name type="scientific">Pyrus ussuriensis x Pyrus communis</name>
    <dbReference type="NCBI Taxonomy" id="2448454"/>
    <lineage>
        <taxon>Eukaryota</taxon>
        <taxon>Viridiplantae</taxon>
        <taxon>Streptophyta</taxon>
        <taxon>Embryophyta</taxon>
        <taxon>Tracheophyta</taxon>
        <taxon>Spermatophyta</taxon>
        <taxon>Magnoliopsida</taxon>
        <taxon>eudicotyledons</taxon>
        <taxon>Gunneridae</taxon>
        <taxon>Pentapetalae</taxon>
        <taxon>rosids</taxon>
        <taxon>fabids</taxon>
        <taxon>Rosales</taxon>
        <taxon>Rosaceae</taxon>
        <taxon>Amygdaloideae</taxon>
        <taxon>Maleae</taxon>
        <taxon>Pyrus</taxon>
    </lineage>
</organism>
<evidence type="ECO:0000256" key="1">
    <source>
        <dbReference type="ARBA" id="ARBA00012493"/>
    </source>
</evidence>
<dbReference type="GO" id="GO:0004519">
    <property type="term" value="F:endonuclease activity"/>
    <property type="evidence" value="ECO:0007669"/>
    <property type="project" value="UniProtKB-KW"/>
</dbReference>
<keyword evidence="3" id="KW-0808">Transferase</keyword>
<gene>
    <name evidence="12" type="ORF">D8674_017605</name>
</gene>
<dbReference type="Gene3D" id="3.30.70.270">
    <property type="match status" value="1"/>
</dbReference>
<keyword evidence="5" id="KW-0540">Nuclease</keyword>
<dbReference type="PANTHER" id="PTHR15503:SF45">
    <property type="entry name" value="RNA-DIRECTED DNA POLYMERASE HOMOLOG"/>
    <property type="match status" value="1"/>
</dbReference>
<evidence type="ECO:0000313" key="13">
    <source>
        <dbReference type="Proteomes" id="UP000327157"/>
    </source>
</evidence>
<keyword evidence="4" id="KW-0548">Nucleotidyltransferase</keyword>
<dbReference type="EC" id="2.7.7.49" evidence="1"/>
<evidence type="ECO:0000256" key="3">
    <source>
        <dbReference type="ARBA" id="ARBA00022679"/>
    </source>
</evidence>
<dbReference type="GO" id="GO:0003676">
    <property type="term" value="F:nucleic acid binding"/>
    <property type="evidence" value="ECO:0007669"/>
    <property type="project" value="InterPro"/>
</dbReference>
<protein>
    <recommendedName>
        <fullName evidence="1">RNA-directed DNA polymerase</fullName>
        <ecNumber evidence="1">2.7.7.49</ecNumber>
    </recommendedName>
</protein>
<dbReference type="InterPro" id="IPR001878">
    <property type="entry name" value="Znf_CCHC"/>
</dbReference>
<dbReference type="SUPFAM" id="SSF50630">
    <property type="entry name" value="Acid proteases"/>
    <property type="match status" value="1"/>
</dbReference>
<keyword evidence="13" id="KW-1185">Reference proteome</keyword>
<dbReference type="GO" id="GO:0006508">
    <property type="term" value="P:proteolysis"/>
    <property type="evidence" value="ECO:0007669"/>
    <property type="project" value="UniProtKB-KW"/>
</dbReference>
<dbReference type="EMBL" id="SMOL01000160">
    <property type="protein sequence ID" value="KAB2625945.1"/>
    <property type="molecule type" value="Genomic_DNA"/>
</dbReference>
<keyword evidence="8" id="KW-0695">RNA-directed DNA polymerase</keyword>
<feature type="compositionally biased region" description="Low complexity" evidence="10">
    <location>
        <begin position="405"/>
        <end position="447"/>
    </location>
</feature>
<dbReference type="InterPro" id="IPR043128">
    <property type="entry name" value="Rev_trsase/Diguanyl_cyclase"/>
</dbReference>
<feature type="region of interest" description="Disordered" evidence="10">
    <location>
        <begin position="213"/>
        <end position="291"/>
    </location>
</feature>
<dbReference type="FunFam" id="3.10.10.10:FF:000007">
    <property type="entry name" value="Retrovirus-related Pol polyprotein from transposon 17.6-like Protein"/>
    <property type="match status" value="1"/>
</dbReference>
<dbReference type="InterPro" id="IPR043502">
    <property type="entry name" value="DNA/RNA_pol_sf"/>
</dbReference>
<proteinExistence type="predicted"/>
<dbReference type="CDD" id="cd01647">
    <property type="entry name" value="RT_LTR"/>
    <property type="match status" value="1"/>
</dbReference>
<feature type="compositionally biased region" description="Gly residues" evidence="10">
    <location>
        <begin position="266"/>
        <end position="284"/>
    </location>
</feature>
<keyword evidence="9" id="KW-0863">Zinc-finger</keyword>
<dbReference type="Pfam" id="PF17917">
    <property type="entry name" value="RT_RNaseH"/>
    <property type="match status" value="1"/>
</dbReference>
<keyword evidence="7" id="KW-0378">Hydrolase</keyword>
<dbReference type="InterPro" id="IPR032567">
    <property type="entry name" value="RTL1-rel"/>
</dbReference>
<evidence type="ECO:0000313" key="12">
    <source>
        <dbReference type="EMBL" id="KAB2625945.1"/>
    </source>
</evidence>
<dbReference type="Pfam" id="PF08284">
    <property type="entry name" value="RVP_2"/>
    <property type="match status" value="1"/>
</dbReference>
<evidence type="ECO:0000256" key="8">
    <source>
        <dbReference type="ARBA" id="ARBA00022918"/>
    </source>
</evidence>
<dbReference type="PANTHER" id="PTHR15503">
    <property type="entry name" value="LDOC1 RELATED"/>
    <property type="match status" value="1"/>
</dbReference>
<dbReference type="Gene3D" id="2.40.70.10">
    <property type="entry name" value="Acid Proteases"/>
    <property type="match status" value="1"/>
</dbReference>
<dbReference type="SUPFAM" id="SSF56672">
    <property type="entry name" value="DNA/RNA polymerases"/>
    <property type="match status" value="1"/>
</dbReference>
<feature type="compositionally biased region" description="Polar residues" evidence="10">
    <location>
        <begin position="345"/>
        <end position="357"/>
    </location>
</feature>
<feature type="compositionally biased region" description="Low complexity" evidence="10">
    <location>
        <begin position="324"/>
        <end position="334"/>
    </location>
</feature>
<dbReference type="PROSITE" id="PS50158">
    <property type="entry name" value="ZF_CCHC"/>
    <property type="match status" value="1"/>
</dbReference>
<dbReference type="AlphaFoldDB" id="A0A5N5HDJ6"/>
<keyword evidence="2" id="KW-0645">Protease</keyword>
<dbReference type="OrthoDB" id="1701144at2759"/>
<dbReference type="GO" id="GO:0003964">
    <property type="term" value="F:RNA-directed DNA polymerase activity"/>
    <property type="evidence" value="ECO:0007669"/>
    <property type="project" value="UniProtKB-KW"/>
</dbReference>
<dbReference type="SMART" id="SM00343">
    <property type="entry name" value="ZnF_C2HC"/>
    <property type="match status" value="1"/>
</dbReference>
<dbReference type="InterPro" id="IPR021109">
    <property type="entry name" value="Peptidase_aspartic_dom_sf"/>
</dbReference>
<dbReference type="InterPro" id="IPR041373">
    <property type="entry name" value="RT_RNaseH"/>
</dbReference>
<reference evidence="12 13" key="1">
    <citation type="submission" date="2019-09" db="EMBL/GenBank/DDBJ databases">
        <authorList>
            <person name="Ou C."/>
        </authorList>
    </citation>
    <scope>NUCLEOTIDE SEQUENCE [LARGE SCALE GENOMIC DNA]</scope>
    <source>
        <strain evidence="12">S2</strain>
        <tissue evidence="12">Leaf</tissue>
    </source>
</reference>
<dbReference type="Gene3D" id="3.10.10.10">
    <property type="entry name" value="HIV Type 1 Reverse Transcriptase, subunit A, domain 1"/>
    <property type="match status" value="1"/>
</dbReference>
<evidence type="ECO:0000256" key="9">
    <source>
        <dbReference type="PROSITE-ProRule" id="PRU00047"/>
    </source>
</evidence>
<evidence type="ECO:0000256" key="2">
    <source>
        <dbReference type="ARBA" id="ARBA00022670"/>
    </source>
</evidence>
<feature type="region of interest" description="Disordered" evidence="10">
    <location>
        <begin position="322"/>
        <end position="390"/>
    </location>
</feature>
<comment type="caution">
    <text evidence="12">The sequence shown here is derived from an EMBL/GenBank/DDBJ whole genome shotgun (WGS) entry which is preliminary data.</text>
</comment>
<evidence type="ECO:0000256" key="5">
    <source>
        <dbReference type="ARBA" id="ARBA00022722"/>
    </source>
</evidence>
<dbReference type="GO" id="GO:0008233">
    <property type="term" value="F:peptidase activity"/>
    <property type="evidence" value="ECO:0007669"/>
    <property type="project" value="UniProtKB-KW"/>
</dbReference>
<keyword evidence="6" id="KW-0255">Endonuclease</keyword>
<evidence type="ECO:0000256" key="10">
    <source>
        <dbReference type="SAM" id="MobiDB-lite"/>
    </source>
</evidence>